<dbReference type="PROSITE" id="PS00061">
    <property type="entry name" value="ADH_SHORT"/>
    <property type="match status" value="1"/>
</dbReference>
<evidence type="ECO:0000256" key="2">
    <source>
        <dbReference type="ARBA" id="ARBA00023002"/>
    </source>
</evidence>
<dbReference type="STRING" id="690566.Sphch_0165"/>
<evidence type="ECO:0000256" key="1">
    <source>
        <dbReference type="ARBA" id="ARBA00006484"/>
    </source>
</evidence>
<dbReference type="InterPro" id="IPR036291">
    <property type="entry name" value="NAD(P)-bd_dom_sf"/>
</dbReference>
<evidence type="ECO:0000313" key="3">
    <source>
        <dbReference type="EMBL" id="AEG47866.1"/>
    </source>
</evidence>
<dbReference type="Pfam" id="PF00106">
    <property type="entry name" value="adh_short"/>
    <property type="match status" value="1"/>
</dbReference>
<dbReference type="KEGG" id="sch:Sphch_0165"/>
<dbReference type="GO" id="GO:0016020">
    <property type="term" value="C:membrane"/>
    <property type="evidence" value="ECO:0007669"/>
    <property type="project" value="TreeGrafter"/>
</dbReference>
<dbReference type="SUPFAM" id="SSF51735">
    <property type="entry name" value="NAD(P)-binding Rossmann-fold domains"/>
    <property type="match status" value="1"/>
</dbReference>
<keyword evidence="4" id="KW-1185">Reference proteome</keyword>
<organism evidence="3 4">
    <name type="scientific">Sphingobium chlorophenolicum L-1</name>
    <dbReference type="NCBI Taxonomy" id="690566"/>
    <lineage>
        <taxon>Bacteria</taxon>
        <taxon>Pseudomonadati</taxon>
        <taxon>Pseudomonadota</taxon>
        <taxon>Alphaproteobacteria</taxon>
        <taxon>Sphingomonadales</taxon>
        <taxon>Sphingomonadaceae</taxon>
        <taxon>Sphingobium</taxon>
    </lineage>
</organism>
<proteinExistence type="inferred from homology"/>
<reference evidence="3 4" key="1">
    <citation type="submission" date="2011-05" db="EMBL/GenBank/DDBJ databases">
        <title>Complete sequence of chromosome 1 of Sphingobium chlorophenolicum L-1.</title>
        <authorList>
            <consortium name="US DOE Joint Genome Institute"/>
            <person name="Lucas S."/>
            <person name="Han J."/>
            <person name="Lapidus A."/>
            <person name="Cheng J.-F."/>
            <person name="Goodwin L."/>
            <person name="Pitluck S."/>
            <person name="Peters L."/>
            <person name="Daligault H."/>
            <person name="Han C."/>
            <person name="Tapia R."/>
            <person name="Land M."/>
            <person name="Hauser L."/>
            <person name="Kyrpides N."/>
            <person name="Ivanova N."/>
            <person name="Pagani I."/>
            <person name="Turner P."/>
            <person name="Copley S."/>
            <person name="Woyke T."/>
        </authorList>
    </citation>
    <scope>NUCLEOTIDE SEQUENCE [LARGE SCALE GENOMIC DNA]</scope>
    <source>
        <strain evidence="3 4">L-1</strain>
    </source>
</reference>
<dbReference type="HOGENOM" id="CLU_010194_2_1_5"/>
<dbReference type="AlphaFoldDB" id="F6EUH2"/>
<dbReference type="EMBL" id="CP002798">
    <property type="protein sequence ID" value="AEG47866.1"/>
    <property type="molecule type" value="Genomic_DNA"/>
</dbReference>
<gene>
    <name evidence="3" type="ORF">Sphch_0165</name>
</gene>
<dbReference type="PANTHER" id="PTHR44196">
    <property type="entry name" value="DEHYDROGENASE/REDUCTASE SDR FAMILY MEMBER 7B"/>
    <property type="match status" value="1"/>
</dbReference>
<dbReference type="Proteomes" id="UP000007150">
    <property type="component" value="Chromosome 1"/>
</dbReference>
<name>F6EUH2_SPHCR</name>
<evidence type="ECO:0000313" key="4">
    <source>
        <dbReference type="Proteomes" id="UP000007150"/>
    </source>
</evidence>
<dbReference type="Gene3D" id="3.40.50.720">
    <property type="entry name" value="NAD(P)-binding Rossmann-like Domain"/>
    <property type="match status" value="1"/>
</dbReference>
<protein>
    <submittedName>
        <fullName evidence="3">Short-chain dehydrogenase/reductase SDR</fullName>
    </submittedName>
</protein>
<sequence>MTGKVMFITGAGSGMGKLAAQRALVAGERVVALDVNAAGLADLGRSPGLLTIVADLTDPAAVTAAITQAEEAFGPIDRVYHAAAIMPCGRLLDQDAALIHKVMAINYGGLVNLAKAVVPGMVARGRGQFVSFSSLAGHATHIYMGAYNASKFAVSAFTEVLHHENRRSGVQFACVCPPAVGTPLLNQARDTVWPRMFDTFPPLSPDAVLDSIERGLARGEFWIFPGLVARTYYLMRRLVPRLVWWNIHRMEKV</sequence>
<keyword evidence="2" id="KW-0560">Oxidoreductase</keyword>
<dbReference type="InterPro" id="IPR020904">
    <property type="entry name" value="Sc_DH/Rdtase_CS"/>
</dbReference>
<dbReference type="InterPro" id="IPR002347">
    <property type="entry name" value="SDR_fam"/>
</dbReference>
<comment type="similarity">
    <text evidence="1">Belongs to the short-chain dehydrogenases/reductases (SDR) family.</text>
</comment>
<accession>F6EUH2</accession>
<dbReference type="PRINTS" id="PR00081">
    <property type="entry name" value="GDHRDH"/>
</dbReference>
<dbReference type="GO" id="GO:0016491">
    <property type="term" value="F:oxidoreductase activity"/>
    <property type="evidence" value="ECO:0007669"/>
    <property type="project" value="UniProtKB-KW"/>
</dbReference>
<dbReference type="RefSeq" id="WP_013846139.1">
    <property type="nucleotide sequence ID" value="NC_015593.1"/>
</dbReference>
<dbReference type="PANTHER" id="PTHR44196:SF1">
    <property type="entry name" value="DEHYDROGENASE_REDUCTASE SDR FAMILY MEMBER 7B"/>
    <property type="match status" value="1"/>
</dbReference>